<dbReference type="AlphaFoldDB" id="A0A2S6NAE7"/>
<accession>A0A2S6NAE7</accession>
<protein>
    <recommendedName>
        <fullName evidence="5">Lytic transglycosylase</fullName>
    </recommendedName>
</protein>
<dbReference type="PANTHER" id="PTHR30163">
    <property type="entry name" value="MEMBRANE-BOUND LYTIC MUREIN TRANSGLYCOSYLASE B"/>
    <property type="match status" value="1"/>
</dbReference>
<dbReference type="InterPro" id="IPR036365">
    <property type="entry name" value="PGBD-like_sf"/>
</dbReference>
<dbReference type="SUPFAM" id="SSF47090">
    <property type="entry name" value="PGBD-like"/>
    <property type="match status" value="1"/>
</dbReference>
<evidence type="ECO:0000313" key="3">
    <source>
        <dbReference type="EMBL" id="PPQ31585.1"/>
    </source>
</evidence>
<gene>
    <name evidence="3" type="ORF">CCR94_08520</name>
</gene>
<dbReference type="InterPro" id="IPR036366">
    <property type="entry name" value="PGBDSf"/>
</dbReference>
<evidence type="ECO:0000313" key="4">
    <source>
        <dbReference type="Proteomes" id="UP000239089"/>
    </source>
</evidence>
<dbReference type="PANTHER" id="PTHR30163:SF8">
    <property type="entry name" value="LYTIC MUREIN TRANSGLYCOSYLASE"/>
    <property type="match status" value="1"/>
</dbReference>
<dbReference type="GO" id="GO:0009253">
    <property type="term" value="P:peptidoglycan catabolic process"/>
    <property type="evidence" value="ECO:0007669"/>
    <property type="project" value="TreeGrafter"/>
</dbReference>
<dbReference type="InterPro" id="IPR043426">
    <property type="entry name" value="MltB-like"/>
</dbReference>
<dbReference type="Gene3D" id="1.10.8.350">
    <property type="entry name" value="Bacterial muramidase"/>
    <property type="match status" value="1"/>
</dbReference>
<organism evidence="3 4">
    <name type="scientific">Rhodoblastus sphagnicola</name>
    <dbReference type="NCBI Taxonomy" id="333368"/>
    <lineage>
        <taxon>Bacteria</taxon>
        <taxon>Pseudomonadati</taxon>
        <taxon>Pseudomonadota</taxon>
        <taxon>Alphaproteobacteria</taxon>
        <taxon>Hyphomicrobiales</taxon>
        <taxon>Rhodoblastaceae</taxon>
        <taxon>Rhodoblastus</taxon>
    </lineage>
</organism>
<dbReference type="InterPro" id="IPR023346">
    <property type="entry name" value="Lysozyme-like_dom_sf"/>
</dbReference>
<evidence type="ECO:0008006" key="5">
    <source>
        <dbReference type="Google" id="ProtNLM"/>
    </source>
</evidence>
<feature type="domain" description="Peptidoglycan binding-like" evidence="1">
    <location>
        <begin position="319"/>
        <end position="374"/>
    </location>
</feature>
<dbReference type="Gene3D" id="1.10.530.10">
    <property type="match status" value="1"/>
</dbReference>
<dbReference type="Pfam" id="PF01471">
    <property type="entry name" value="PG_binding_1"/>
    <property type="match status" value="1"/>
</dbReference>
<reference evidence="3 4" key="1">
    <citation type="journal article" date="2018" name="Arch. Microbiol.">
        <title>New insights into the metabolic potential of the phototrophic purple bacterium Rhodopila globiformis DSM 161(T) from its draft genome sequence and evidence for a vanadium-dependent nitrogenase.</title>
        <authorList>
            <person name="Imhoff J.F."/>
            <person name="Rahn T."/>
            <person name="Kunzel S."/>
            <person name="Neulinger S.C."/>
        </authorList>
    </citation>
    <scope>NUCLEOTIDE SEQUENCE [LARGE SCALE GENOMIC DNA]</scope>
    <source>
        <strain evidence="3 4">DSM 16996</strain>
    </source>
</reference>
<dbReference type="Pfam" id="PF13406">
    <property type="entry name" value="SLT_2"/>
    <property type="match status" value="1"/>
</dbReference>
<dbReference type="Gene3D" id="1.10.101.10">
    <property type="entry name" value="PGBD-like superfamily/PGBD"/>
    <property type="match status" value="1"/>
</dbReference>
<dbReference type="OrthoDB" id="9808544at2"/>
<feature type="domain" description="Transglycosylase SLT" evidence="2">
    <location>
        <begin position="14"/>
        <end position="296"/>
    </location>
</feature>
<proteinExistence type="predicted"/>
<keyword evidence="4" id="KW-1185">Reference proteome</keyword>
<evidence type="ECO:0000259" key="2">
    <source>
        <dbReference type="Pfam" id="PF13406"/>
    </source>
</evidence>
<dbReference type="GO" id="GO:0008933">
    <property type="term" value="F:peptidoglycan lytic transglycosylase activity"/>
    <property type="evidence" value="ECO:0007669"/>
    <property type="project" value="TreeGrafter"/>
</dbReference>
<dbReference type="SUPFAM" id="SSF53955">
    <property type="entry name" value="Lysozyme-like"/>
    <property type="match status" value="1"/>
</dbReference>
<comment type="caution">
    <text evidence="3">The sequence shown here is derived from an EMBL/GenBank/DDBJ whole genome shotgun (WGS) entry which is preliminary data.</text>
</comment>
<evidence type="ECO:0000259" key="1">
    <source>
        <dbReference type="Pfam" id="PF01471"/>
    </source>
</evidence>
<name>A0A2S6NAE7_9HYPH</name>
<dbReference type="InterPro" id="IPR002477">
    <property type="entry name" value="Peptidoglycan-bd-like"/>
</dbReference>
<dbReference type="Proteomes" id="UP000239089">
    <property type="component" value="Unassembled WGS sequence"/>
</dbReference>
<dbReference type="InterPro" id="IPR031304">
    <property type="entry name" value="SLT_2"/>
</dbReference>
<sequence length="379" mass="40423">MAALAASPAFADEFSGFVENLRGPAREAGVSDDIFESVAGGLSLDPSLSGKRAGQGEFTRPLKTYVDEAASPSRAKTGRDMAQKNAAALASAARATGVPGEMIVALWGMESEFGRSRGDRDIFRTLATLAFLHPDNPVYAQEFVAGLVLLQKGFARDKLKGSWAGAMGDPQFMPSAYLKYAKSASGSAPDIWSAPDSLLSIGNFLHESGWVAGLTPLIETRAPETFDYATLKQDFSAWRAAGFQKLDGGALPREGVAMLFFPAGADGPAFLLSENFFVLKAYNFSDSYAFAGAVLAERIAGRPVLQQKWPVEAQPLSAAEREAIQRGLTSKGLYDGKIDGRFGPVTRLAIHAFQRGAGLPRADGYPSRAVLELLYAKPL</sequence>
<dbReference type="EMBL" id="NHSJ01000055">
    <property type="protein sequence ID" value="PPQ31585.1"/>
    <property type="molecule type" value="Genomic_DNA"/>
</dbReference>